<dbReference type="PIRSF" id="PIRSF019422">
    <property type="entry name" value="MltA"/>
    <property type="match status" value="1"/>
</dbReference>
<evidence type="ECO:0000256" key="5">
    <source>
        <dbReference type="ARBA" id="ARBA00030918"/>
    </source>
</evidence>
<evidence type="ECO:0000313" key="7">
    <source>
        <dbReference type="EMBL" id="MCB5199202.1"/>
    </source>
</evidence>
<dbReference type="PANTHER" id="PTHR30124">
    <property type="entry name" value="MEMBRANE-BOUND LYTIC MUREIN TRANSGLYCOSYLASE A"/>
    <property type="match status" value="1"/>
</dbReference>
<name>A0ABS8BU06_9RHOB</name>
<keyword evidence="8" id="KW-1185">Reference proteome</keyword>
<dbReference type="Pfam" id="PF06725">
    <property type="entry name" value="3D"/>
    <property type="match status" value="1"/>
</dbReference>
<dbReference type="InterPro" id="IPR010611">
    <property type="entry name" value="3D_dom"/>
</dbReference>
<dbReference type="Proteomes" id="UP001138961">
    <property type="component" value="Unassembled WGS sequence"/>
</dbReference>
<evidence type="ECO:0000256" key="4">
    <source>
        <dbReference type="ARBA" id="ARBA00023316"/>
    </source>
</evidence>
<dbReference type="Pfam" id="PF03562">
    <property type="entry name" value="MltA"/>
    <property type="match status" value="1"/>
</dbReference>
<comment type="caution">
    <text evidence="7">The sequence shown here is derived from an EMBL/GenBank/DDBJ whole genome shotgun (WGS) entry which is preliminary data.</text>
</comment>
<dbReference type="InterPro" id="IPR005300">
    <property type="entry name" value="MltA_B"/>
</dbReference>
<evidence type="ECO:0000256" key="1">
    <source>
        <dbReference type="ARBA" id="ARBA00001420"/>
    </source>
</evidence>
<evidence type="ECO:0000259" key="6">
    <source>
        <dbReference type="SMART" id="SM00925"/>
    </source>
</evidence>
<comment type="catalytic activity">
    <reaction evidence="1">
        <text>Exolytic cleavage of the (1-&gt;4)-beta-glycosidic linkage between N-acetylmuramic acid (MurNAc) and N-acetylglucosamine (GlcNAc) residues in peptidoglycan, from either the reducing or the non-reducing ends of the peptidoglycan chains, with concomitant formation of a 1,6-anhydrobond in the MurNAc residue.</text>
        <dbReference type="EC" id="4.2.2.n1"/>
    </reaction>
</comment>
<keyword evidence="3" id="KW-0456">Lyase</keyword>
<dbReference type="CDD" id="cd14485">
    <property type="entry name" value="mltA_like_LT_A"/>
    <property type="match status" value="1"/>
</dbReference>
<organism evidence="7 8">
    <name type="scientific">Loktanella gaetbuli</name>
    <dbReference type="NCBI Taxonomy" id="2881335"/>
    <lineage>
        <taxon>Bacteria</taxon>
        <taxon>Pseudomonadati</taxon>
        <taxon>Pseudomonadota</taxon>
        <taxon>Alphaproteobacteria</taxon>
        <taxon>Rhodobacterales</taxon>
        <taxon>Roseobacteraceae</taxon>
        <taxon>Loktanella</taxon>
    </lineage>
</organism>
<dbReference type="Gene3D" id="2.40.240.50">
    <property type="entry name" value="Barwin-like endoglucanases"/>
    <property type="match status" value="1"/>
</dbReference>
<keyword evidence="4" id="KW-0961">Cell wall biogenesis/degradation</keyword>
<dbReference type="Gene3D" id="2.40.40.10">
    <property type="entry name" value="RlpA-like domain"/>
    <property type="match status" value="2"/>
</dbReference>
<reference evidence="7" key="1">
    <citation type="submission" date="2021-10" db="EMBL/GenBank/DDBJ databases">
        <title>Loktanella gaetbuli sp. nov., isolated from a tidal flat.</title>
        <authorList>
            <person name="Park S."/>
            <person name="Yoon J.-H."/>
        </authorList>
    </citation>
    <scope>NUCLEOTIDE SEQUENCE</scope>
    <source>
        <strain evidence="7">TSTF-M6</strain>
    </source>
</reference>
<dbReference type="EC" id="4.2.2.n1" evidence="2"/>
<feature type="domain" description="Lytic transglycosylase MltA" evidence="6">
    <location>
        <begin position="82"/>
        <end position="215"/>
    </location>
</feature>
<sequence length="324" mass="35619">MAEPTYTILDFGDLNGWDDDDHAAALEVFTNTCGDIDRTDWQRLCAFAKDGPAARDFFETFFKPVLIEDGTPMLFTGYFEPEIRGALQPSETYRYPIYALPGDGLEGIYSRREIEEDLPFAGQGLEIAWLADPVDLFFLQVQGSGRIRLPDGGIIRVGYAGKNGRDYTSVGMALVERGEFTLDQVSAPTIRQWVRDNPVEGRNLLWLNDSYVFFREVNEVPADLGPLGAMNRSITTGRSIAVDPSITILGAPVWIEKQGRDPINRLMIAQDTGSAIKGAQRADIFYGTGDAAGAAAGAIKDGGRMVVLMPIDYALSKTEPRVSF</sequence>
<protein>
    <recommendedName>
        <fullName evidence="2">peptidoglycan lytic exotransglycosylase</fullName>
        <ecNumber evidence="2">4.2.2.n1</ecNumber>
    </recommendedName>
    <alternativeName>
        <fullName evidence="5">Murein hydrolase A</fullName>
    </alternativeName>
</protein>
<accession>A0ABS8BU06</accession>
<dbReference type="SUPFAM" id="SSF50685">
    <property type="entry name" value="Barwin-like endoglucanases"/>
    <property type="match status" value="1"/>
</dbReference>
<evidence type="ECO:0000256" key="3">
    <source>
        <dbReference type="ARBA" id="ARBA00023239"/>
    </source>
</evidence>
<dbReference type="InterPro" id="IPR036908">
    <property type="entry name" value="RlpA-like_sf"/>
</dbReference>
<dbReference type="InterPro" id="IPR026044">
    <property type="entry name" value="MltA"/>
</dbReference>
<evidence type="ECO:0000256" key="2">
    <source>
        <dbReference type="ARBA" id="ARBA00012587"/>
    </source>
</evidence>
<dbReference type="PANTHER" id="PTHR30124:SF0">
    <property type="entry name" value="MEMBRANE-BOUND LYTIC MUREIN TRANSGLYCOSYLASE A"/>
    <property type="match status" value="1"/>
</dbReference>
<dbReference type="RefSeq" id="WP_226748001.1">
    <property type="nucleotide sequence ID" value="NZ_JAJATZ010000003.1"/>
</dbReference>
<dbReference type="SMART" id="SM00925">
    <property type="entry name" value="MltA"/>
    <property type="match status" value="1"/>
</dbReference>
<dbReference type="EMBL" id="JAJATZ010000003">
    <property type="protein sequence ID" value="MCB5199202.1"/>
    <property type="molecule type" value="Genomic_DNA"/>
</dbReference>
<evidence type="ECO:0000313" key="8">
    <source>
        <dbReference type="Proteomes" id="UP001138961"/>
    </source>
</evidence>
<gene>
    <name evidence="7" type="ORF">LGQ03_08110</name>
</gene>
<dbReference type="CDD" id="cd14668">
    <property type="entry name" value="mlta_B"/>
    <property type="match status" value="1"/>
</dbReference>
<proteinExistence type="predicted"/>